<proteinExistence type="predicted"/>
<comment type="caution">
    <text evidence="2">The sequence shown here is derived from an EMBL/GenBank/DDBJ whole genome shotgun (WGS) entry which is preliminary data.</text>
</comment>
<name>A0A8X6S7H7_TRICX</name>
<organism evidence="2 3">
    <name type="scientific">Trichonephila clavipes</name>
    <name type="common">Golden silk orbweaver</name>
    <name type="synonym">Nephila clavipes</name>
    <dbReference type="NCBI Taxonomy" id="2585209"/>
    <lineage>
        <taxon>Eukaryota</taxon>
        <taxon>Metazoa</taxon>
        <taxon>Ecdysozoa</taxon>
        <taxon>Arthropoda</taxon>
        <taxon>Chelicerata</taxon>
        <taxon>Arachnida</taxon>
        <taxon>Araneae</taxon>
        <taxon>Araneomorphae</taxon>
        <taxon>Entelegynae</taxon>
        <taxon>Araneoidea</taxon>
        <taxon>Nephilidae</taxon>
        <taxon>Trichonephila</taxon>
    </lineage>
</organism>
<keyword evidence="3" id="KW-1185">Reference proteome</keyword>
<evidence type="ECO:0000313" key="3">
    <source>
        <dbReference type="Proteomes" id="UP000887159"/>
    </source>
</evidence>
<dbReference type="Proteomes" id="UP000887159">
    <property type="component" value="Unassembled WGS sequence"/>
</dbReference>
<gene>
    <name evidence="2" type="ORF">TNCV_1468801</name>
</gene>
<dbReference type="EMBL" id="BMAU01021230">
    <property type="protein sequence ID" value="GFY01893.1"/>
    <property type="molecule type" value="Genomic_DNA"/>
</dbReference>
<accession>A0A8X6S7H7</accession>
<protein>
    <submittedName>
        <fullName evidence="2">Uncharacterized protein</fullName>
    </submittedName>
</protein>
<evidence type="ECO:0000313" key="2">
    <source>
        <dbReference type="EMBL" id="GFY01893.1"/>
    </source>
</evidence>
<dbReference type="AlphaFoldDB" id="A0A8X6S7H7"/>
<evidence type="ECO:0000256" key="1">
    <source>
        <dbReference type="SAM" id="MobiDB-lite"/>
    </source>
</evidence>
<feature type="region of interest" description="Disordered" evidence="1">
    <location>
        <begin position="68"/>
        <end position="89"/>
    </location>
</feature>
<reference evidence="2" key="1">
    <citation type="submission" date="2020-08" db="EMBL/GenBank/DDBJ databases">
        <title>Multicomponent nature underlies the extraordinary mechanical properties of spider dragline silk.</title>
        <authorList>
            <person name="Kono N."/>
            <person name="Nakamura H."/>
            <person name="Mori M."/>
            <person name="Yoshida Y."/>
            <person name="Ohtoshi R."/>
            <person name="Malay A.D."/>
            <person name="Moran D.A.P."/>
            <person name="Tomita M."/>
            <person name="Numata K."/>
            <person name="Arakawa K."/>
        </authorList>
    </citation>
    <scope>NUCLEOTIDE SEQUENCE</scope>
</reference>
<sequence length="89" mass="9880">MELIPIEGIKVHMTPGMDPRFPFTQTPLLVSAIWRVFPLSTTYGRRIFSGTGLELVTRPATIRYLDHSTTVAPPPMDSPCPELTAVRKG</sequence>